<dbReference type="FunFam" id="3.40.605.10:FF:000007">
    <property type="entry name" value="NAD/NADP-dependent betaine aldehyde dehydrogenase"/>
    <property type="match status" value="1"/>
</dbReference>
<dbReference type="InterPro" id="IPR029510">
    <property type="entry name" value="Ald_DH_CS_GLU"/>
</dbReference>
<gene>
    <name evidence="7" type="primary">hpaE</name>
    <name evidence="7" type="ORF">HR057_02285</name>
</gene>
<organism evidence="7 8">
    <name type="scientific">Calidifontibacillus erzurumensis</name>
    <dbReference type="NCBI Taxonomy" id="2741433"/>
    <lineage>
        <taxon>Bacteria</taxon>
        <taxon>Bacillati</taxon>
        <taxon>Bacillota</taxon>
        <taxon>Bacilli</taxon>
        <taxon>Bacillales</taxon>
        <taxon>Bacillaceae</taxon>
        <taxon>Calidifontibacillus/Schinkia group</taxon>
        <taxon>Calidifontibacillus</taxon>
    </lineage>
</organism>
<dbReference type="SUPFAM" id="SSF53720">
    <property type="entry name" value="ALDH-like"/>
    <property type="match status" value="1"/>
</dbReference>
<evidence type="ECO:0000256" key="1">
    <source>
        <dbReference type="ARBA" id="ARBA00009986"/>
    </source>
</evidence>
<dbReference type="Pfam" id="PF00171">
    <property type="entry name" value="Aldedh"/>
    <property type="match status" value="1"/>
</dbReference>
<dbReference type="GO" id="GO:0018480">
    <property type="term" value="F:5-carboxymethyl-2-hydroxymuconic-semialdehyde dehydrogenase activity"/>
    <property type="evidence" value="ECO:0007669"/>
    <property type="project" value="InterPro"/>
</dbReference>
<dbReference type="InterPro" id="IPR011985">
    <property type="entry name" value="DH_HpaE"/>
</dbReference>
<dbReference type="InterPro" id="IPR016161">
    <property type="entry name" value="Ald_DH/histidinol_DH"/>
</dbReference>
<feature type="active site" evidence="4">
    <location>
        <position position="265"/>
    </location>
</feature>
<dbReference type="InterPro" id="IPR016163">
    <property type="entry name" value="Ald_DH_C"/>
</dbReference>
<name>A0A8J8KAA0_9BACI</name>
<accession>A0A8J8KAA0</accession>
<dbReference type="CDD" id="cd07093">
    <property type="entry name" value="ALDH_F8_HMSADH"/>
    <property type="match status" value="1"/>
</dbReference>
<dbReference type="Proteomes" id="UP000625804">
    <property type="component" value="Unassembled WGS sequence"/>
</dbReference>
<dbReference type="NCBIfam" id="TIGR02299">
    <property type="entry name" value="HpaE"/>
    <property type="match status" value="1"/>
</dbReference>
<dbReference type="Gene3D" id="3.40.309.10">
    <property type="entry name" value="Aldehyde Dehydrogenase, Chain A, domain 2"/>
    <property type="match status" value="1"/>
</dbReference>
<comment type="caution">
    <text evidence="7">The sequence shown here is derived from an EMBL/GenBank/DDBJ whole genome shotgun (WGS) entry which is preliminary data.</text>
</comment>
<keyword evidence="3" id="KW-0520">NAD</keyword>
<dbReference type="InterPro" id="IPR016162">
    <property type="entry name" value="Ald_DH_N"/>
</dbReference>
<feature type="domain" description="Aldehyde dehydrogenase" evidence="6">
    <location>
        <begin position="28"/>
        <end position="489"/>
    </location>
</feature>
<dbReference type="AlphaFoldDB" id="A0A8J8KAA0"/>
<dbReference type="RefSeq" id="WP_173729788.1">
    <property type="nucleotide sequence ID" value="NZ_JABTTE010000002.1"/>
</dbReference>
<evidence type="ECO:0000259" key="6">
    <source>
        <dbReference type="Pfam" id="PF00171"/>
    </source>
</evidence>
<keyword evidence="2 5" id="KW-0560">Oxidoreductase</keyword>
<evidence type="ECO:0000256" key="3">
    <source>
        <dbReference type="ARBA" id="ARBA00023027"/>
    </source>
</evidence>
<dbReference type="PANTHER" id="PTHR43720:SF2">
    <property type="entry name" value="2-AMINOMUCONIC SEMIALDEHYDE DEHYDROGENASE"/>
    <property type="match status" value="1"/>
</dbReference>
<reference evidence="7" key="1">
    <citation type="submission" date="2020-06" db="EMBL/GenBank/DDBJ databases">
        <title>A novel thermopfilic bacterium from Erzurum, Turkey.</title>
        <authorList>
            <person name="Adiguzel A."/>
            <person name="Ay H."/>
            <person name="Baltaci M.O."/>
        </authorList>
    </citation>
    <scope>NUCLEOTIDE SEQUENCE</scope>
    <source>
        <strain evidence="7">P2</strain>
    </source>
</reference>
<proteinExistence type="inferred from homology"/>
<evidence type="ECO:0000313" key="8">
    <source>
        <dbReference type="Proteomes" id="UP000625804"/>
    </source>
</evidence>
<comment type="similarity">
    <text evidence="1 5">Belongs to the aldehyde dehydrogenase family.</text>
</comment>
<dbReference type="PROSITE" id="PS00687">
    <property type="entry name" value="ALDEHYDE_DEHYDR_GLU"/>
    <property type="match status" value="1"/>
</dbReference>
<dbReference type="FunFam" id="3.40.309.10:FF:000012">
    <property type="entry name" value="Betaine aldehyde dehydrogenase"/>
    <property type="match status" value="1"/>
</dbReference>
<evidence type="ECO:0000313" key="7">
    <source>
        <dbReference type="EMBL" id="NSL50589.1"/>
    </source>
</evidence>
<sequence>MKSQTVASNVEFKHKQLEDIQLFINGEFVDAESGATFENINPFTNTVINHIAEGRKEDMNKAIAAAKEAFENGPWSKMKLKERVKYIYKIADLIDEANDEIAFLESLDTGLPISQTRNQAARAAENFRFYAKMVETKHNELFPVDDEFINYTLYKPLGVVGLITPWNAPFMLETWKVAPALATGNTVILKPAELSPLTANKLAEIIDKAGLPKGVFNVVHGFGETAGAALVAHPDVKGVSFTGETTTGSIIIKNAADTLKKTSMELGGKSPLIVFEDADLDRALDAAIWGIFSFNGERCTSNSRVFLHKNIKDKFVAALKERVQKIKIGDPMDSSTQLGPLIEKGHFNKVKGYIELAKEEGCEVVQGTVPEDFKAGNFVPPTLLLNAKNDMRVCQEEIFGPVMAVIEFEDEEEVIKAANDVRYGLAGFVWTNDIKRAHRVANQIEAGMIWINAQNVRDLRIPFGGMKDSGLGREGGHYAFEFYTEPKVIHVAIGDHHIPQFGK</sequence>
<dbReference type="EMBL" id="JABTTE010000002">
    <property type="protein sequence ID" value="NSL50589.1"/>
    <property type="molecule type" value="Genomic_DNA"/>
</dbReference>
<evidence type="ECO:0000256" key="4">
    <source>
        <dbReference type="PROSITE-ProRule" id="PRU10007"/>
    </source>
</evidence>
<keyword evidence="8" id="KW-1185">Reference proteome</keyword>
<evidence type="ECO:0000256" key="2">
    <source>
        <dbReference type="ARBA" id="ARBA00023002"/>
    </source>
</evidence>
<evidence type="ECO:0000256" key="5">
    <source>
        <dbReference type="RuleBase" id="RU003345"/>
    </source>
</evidence>
<dbReference type="InterPro" id="IPR015590">
    <property type="entry name" value="Aldehyde_DH_dom"/>
</dbReference>
<dbReference type="GO" id="GO:1901023">
    <property type="term" value="P:4-hydroxyphenylacetate catabolic process"/>
    <property type="evidence" value="ECO:0007669"/>
    <property type="project" value="InterPro"/>
</dbReference>
<dbReference type="Gene3D" id="3.40.605.10">
    <property type="entry name" value="Aldehyde Dehydrogenase, Chain A, domain 1"/>
    <property type="match status" value="1"/>
</dbReference>
<dbReference type="PANTHER" id="PTHR43720">
    <property type="entry name" value="2-AMINOMUCONIC SEMIALDEHYDE DEHYDROGENASE"/>
    <property type="match status" value="1"/>
</dbReference>
<protein>
    <submittedName>
        <fullName evidence="7">5-carboxymethyl-2-hydroxymuconate semialdehyde dehydrogenase</fullName>
    </submittedName>
</protein>